<feature type="compositionally biased region" description="Low complexity" evidence="1">
    <location>
        <begin position="80"/>
        <end position="99"/>
    </location>
</feature>
<sequence>MITGTILNIEPTQEGGYQSQNGYIYTFVMTIETPNGPLSGEIGSKTELYPVSVGKEITVNVTNDAGRGVKFKKINPQYASQSQPQNTQQGTQQPRQSTNVSSNTQDRITRGNAANAVFSAVESIPLDFIGNYLLAAKDWIETGEWRRPVTTDRPEPKPNSQEDEIPWEH</sequence>
<feature type="compositionally biased region" description="Basic and acidic residues" evidence="1">
    <location>
        <begin position="146"/>
        <end position="156"/>
    </location>
</feature>
<dbReference type="AlphaFoldDB" id="A0A0F9KIZ3"/>
<organism evidence="2">
    <name type="scientific">marine sediment metagenome</name>
    <dbReference type="NCBI Taxonomy" id="412755"/>
    <lineage>
        <taxon>unclassified sequences</taxon>
        <taxon>metagenomes</taxon>
        <taxon>ecological metagenomes</taxon>
    </lineage>
</organism>
<name>A0A0F9KIZ3_9ZZZZ</name>
<feature type="region of interest" description="Disordered" evidence="1">
    <location>
        <begin position="146"/>
        <end position="169"/>
    </location>
</feature>
<proteinExistence type="predicted"/>
<protein>
    <submittedName>
        <fullName evidence="2">Uncharacterized protein</fullName>
    </submittedName>
</protein>
<accession>A0A0F9KIZ3</accession>
<reference evidence="2" key="1">
    <citation type="journal article" date="2015" name="Nature">
        <title>Complex archaea that bridge the gap between prokaryotes and eukaryotes.</title>
        <authorList>
            <person name="Spang A."/>
            <person name="Saw J.H."/>
            <person name="Jorgensen S.L."/>
            <person name="Zaremba-Niedzwiedzka K."/>
            <person name="Martijn J."/>
            <person name="Lind A.E."/>
            <person name="van Eijk R."/>
            <person name="Schleper C."/>
            <person name="Guy L."/>
            <person name="Ettema T.J."/>
        </authorList>
    </citation>
    <scope>NUCLEOTIDE SEQUENCE</scope>
</reference>
<evidence type="ECO:0000313" key="2">
    <source>
        <dbReference type="EMBL" id="KKM15295.1"/>
    </source>
</evidence>
<dbReference type="EMBL" id="LAZR01014940">
    <property type="protein sequence ID" value="KKM15295.1"/>
    <property type="molecule type" value="Genomic_DNA"/>
</dbReference>
<gene>
    <name evidence="2" type="ORF">LCGC14_1697450</name>
</gene>
<evidence type="ECO:0000256" key="1">
    <source>
        <dbReference type="SAM" id="MobiDB-lite"/>
    </source>
</evidence>
<feature type="region of interest" description="Disordered" evidence="1">
    <location>
        <begin position="78"/>
        <end position="108"/>
    </location>
</feature>
<comment type="caution">
    <text evidence="2">The sequence shown here is derived from an EMBL/GenBank/DDBJ whole genome shotgun (WGS) entry which is preliminary data.</text>
</comment>